<dbReference type="CDD" id="cd11058">
    <property type="entry name" value="CYP60B-like"/>
    <property type="match status" value="1"/>
</dbReference>
<dbReference type="PROSITE" id="PS00086">
    <property type="entry name" value="CYTOCHROME_P450"/>
    <property type="match status" value="1"/>
</dbReference>
<dbReference type="InterPro" id="IPR001128">
    <property type="entry name" value="Cyt_P450"/>
</dbReference>
<evidence type="ECO:0000256" key="2">
    <source>
        <dbReference type="ARBA" id="ARBA00010617"/>
    </source>
</evidence>
<dbReference type="SUPFAM" id="SSF48264">
    <property type="entry name" value="Cytochrome P450"/>
    <property type="match status" value="1"/>
</dbReference>
<comment type="similarity">
    <text evidence="2 9">Belongs to the cytochrome P450 family.</text>
</comment>
<dbReference type="InterPro" id="IPR050121">
    <property type="entry name" value="Cytochrome_P450_monoxygenase"/>
</dbReference>
<protein>
    <submittedName>
        <fullName evidence="10">Cytochrome P450</fullName>
    </submittedName>
</protein>
<dbReference type="InterPro" id="IPR036396">
    <property type="entry name" value="Cyt_P450_sf"/>
</dbReference>
<keyword evidence="7 9" id="KW-0503">Monooxygenase</keyword>
<keyword evidence="11" id="KW-1185">Reference proteome</keyword>
<gene>
    <name evidence="10" type="ORF">B0T18DRAFT_410805</name>
</gene>
<keyword evidence="6 8" id="KW-0408">Iron</keyword>
<dbReference type="PANTHER" id="PTHR24305">
    <property type="entry name" value="CYTOCHROME P450"/>
    <property type="match status" value="1"/>
</dbReference>
<evidence type="ECO:0000256" key="6">
    <source>
        <dbReference type="ARBA" id="ARBA00023004"/>
    </source>
</evidence>
<evidence type="ECO:0000256" key="3">
    <source>
        <dbReference type="ARBA" id="ARBA00022617"/>
    </source>
</evidence>
<keyword evidence="3 8" id="KW-0349">Heme</keyword>
<dbReference type="GO" id="GO:0016705">
    <property type="term" value="F:oxidoreductase activity, acting on paired donors, with incorporation or reduction of molecular oxygen"/>
    <property type="evidence" value="ECO:0007669"/>
    <property type="project" value="InterPro"/>
</dbReference>
<evidence type="ECO:0000313" key="11">
    <source>
        <dbReference type="Proteomes" id="UP001172155"/>
    </source>
</evidence>
<dbReference type="PRINTS" id="PR00463">
    <property type="entry name" value="EP450I"/>
</dbReference>
<feature type="binding site" description="axial binding residue" evidence="8">
    <location>
        <position position="364"/>
    </location>
    <ligand>
        <name>heme</name>
        <dbReference type="ChEBI" id="CHEBI:30413"/>
    </ligand>
    <ligandPart>
        <name>Fe</name>
        <dbReference type="ChEBI" id="CHEBI:18248"/>
    </ligandPart>
</feature>
<dbReference type="PANTHER" id="PTHR24305:SF29">
    <property type="entry name" value="BENZOATE-PARA-HYDROXYLASE"/>
    <property type="match status" value="1"/>
</dbReference>
<dbReference type="AlphaFoldDB" id="A0AA40EV28"/>
<organism evidence="10 11">
    <name type="scientific">Schizothecium vesticola</name>
    <dbReference type="NCBI Taxonomy" id="314040"/>
    <lineage>
        <taxon>Eukaryota</taxon>
        <taxon>Fungi</taxon>
        <taxon>Dikarya</taxon>
        <taxon>Ascomycota</taxon>
        <taxon>Pezizomycotina</taxon>
        <taxon>Sordariomycetes</taxon>
        <taxon>Sordariomycetidae</taxon>
        <taxon>Sordariales</taxon>
        <taxon>Schizotheciaceae</taxon>
        <taxon>Schizothecium</taxon>
    </lineage>
</organism>
<evidence type="ECO:0000256" key="4">
    <source>
        <dbReference type="ARBA" id="ARBA00022723"/>
    </source>
</evidence>
<evidence type="ECO:0000256" key="1">
    <source>
        <dbReference type="ARBA" id="ARBA00001971"/>
    </source>
</evidence>
<dbReference type="Pfam" id="PF00067">
    <property type="entry name" value="p450"/>
    <property type="match status" value="1"/>
</dbReference>
<name>A0AA40EV28_9PEZI</name>
<comment type="cofactor">
    <cofactor evidence="1 8">
        <name>heme</name>
        <dbReference type="ChEBI" id="CHEBI:30413"/>
    </cofactor>
</comment>
<evidence type="ECO:0000256" key="8">
    <source>
        <dbReference type="PIRSR" id="PIRSR602401-1"/>
    </source>
</evidence>
<accession>A0AA40EV28</accession>
<evidence type="ECO:0000313" key="10">
    <source>
        <dbReference type="EMBL" id="KAK0746073.1"/>
    </source>
</evidence>
<dbReference type="PRINTS" id="PR00385">
    <property type="entry name" value="P450"/>
</dbReference>
<dbReference type="GO" id="GO:0004497">
    <property type="term" value="F:monooxygenase activity"/>
    <property type="evidence" value="ECO:0007669"/>
    <property type="project" value="UniProtKB-KW"/>
</dbReference>
<keyword evidence="5 9" id="KW-0560">Oxidoreductase</keyword>
<evidence type="ECO:0000256" key="7">
    <source>
        <dbReference type="ARBA" id="ARBA00023033"/>
    </source>
</evidence>
<dbReference type="InterPro" id="IPR017972">
    <property type="entry name" value="Cyt_P450_CS"/>
</dbReference>
<evidence type="ECO:0000256" key="9">
    <source>
        <dbReference type="RuleBase" id="RU000461"/>
    </source>
</evidence>
<keyword evidence="4 8" id="KW-0479">Metal-binding</keyword>
<dbReference type="Proteomes" id="UP001172155">
    <property type="component" value="Unassembled WGS sequence"/>
</dbReference>
<reference evidence="10" key="1">
    <citation type="submission" date="2023-06" db="EMBL/GenBank/DDBJ databases">
        <title>Genome-scale phylogeny and comparative genomics of the fungal order Sordariales.</title>
        <authorList>
            <consortium name="Lawrence Berkeley National Laboratory"/>
            <person name="Hensen N."/>
            <person name="Bonometti L."/>
            <person name="Westerberg I."/>
            <person name="Brannstrom I.O."/>
            <person name="Guillou S."/>
            <person name="Cros-Aarteil S."/>
            <person name="Calhoun S."/>
            <person name="Haridas S."/>
            <person name="Kuo A."/>
            <person name="Mondo S."/>
            <person name="Pangilinan J."/>
            <person name="Riley R."/>
            <person name="LaButti K."/>
            <person name="Andreopoulos B."/>
            <person name="Lipzen A."/>
            <person name="Chen C."/>
            <person name="Yanf M."/>
            <person name="Daum C."/>
            <person name="Ng V."/>
            <person name="Clum A."/>
            <person name="Steindorff A."/>
            <person name="Ohm R."/>
            <person name="Martin F."/>
            <person name="Silar P."/>
            <person name="Natvig D."/>
            <person name="Lalanne C."/>
            <person name="Gautier V."/>
            <person name="Ament-velasquez S.L."/>
            <person name="Kruys A."/>
            <person name="Hutchinson M.I."/>
            <person name="Powell A.J."/>
            <person name="Barry K."/>
            <person name="Miller A.N."/>
            <person name="Grigoriev I.V."/>
            <person name="Debuchy R."/>
            <person name="Gladieux P."/>
            <person name="Thoren M.H."/>
            <person name="Johannesson H."/>
        </authorList>
    </citation>
    <scope>NUCLEOTIDE SEQUENCE</scope>
    <source>
        <strain evidence="10">SMH3187-1</strain>
    </source>
</reference>
<dbReference type="Gene3D" id="1.10.630.10">
    <property type="entry name" value="Cytochrome P450"/>
    <property type="match status" value="1"/>
</dbReference>
<dbReference type="InterPro" id="IPR002401">
    <property type="entry name" value="Cyt_P450_E_grp-I"/>
</dbReference>
<sequence length="421" mass="46861">MDKEELVFPGEAFEFFAPAKPMISCDAANHARHRRAVAPAFSDRAIRTYEPVITHHTTKLLDRLEREQGSGGVNIVDWLHYALYDVTAALVFGRSFGNLDAGRPHSWVARLPLGMKLITRSLVVTAVPGLGRVISWVMPRRVVDEARRHVQCIIDMSDARRVAQSPHSPDQKDFMSYILPHVGLAPPGDDDGTLTPPMLSANELYLDAQLLCIAGSETTVTLMCAVVFFLCRPGINGDYLTRLADEVRGAFATEEDVTPAALNRRGACPFLGAVISEALRLFPPGSINMPRTVPREGAVIDGEFVPGGMTVGVAPYTAYRAERYWVDAGQFRPERWLEGEDGKGRYASDTREVFKPFGYGPRNCVGQALAMVECRVVIARLFWRFDVEVLGGQDRWMGQKTFLSWEKPPLMVKVRRREARA</sequence>
<dbReference type="GO" id="GO:0005506">
    <property type="term" value="F:iron ion binding"/>
    <property type="evidence" value="ECO:0007669"/>
    <property type="project" value="InterPro"/>
</dbReference>
<dbReference type="GO" id="GO:0020037">
    <property type="term" value="F:heme binding"/>
    <property type="evidence" value="ECO:0007669"/>
    <property type="project" value="InterPro"/>
</dbReference>
<comment type="caution">
    <text evidence="10">The sequence shown here is derived from an EMBL/GenBank/DDBJ whole genome shotgun (WGS) entry which is preliminary data.</text>
</comment>
<proteinExistence type="inferred from homology"/>
<dbReference type="EMBL" id="JAUKUD010000004">
    <property type="protein sequence ID" value="KAK0746073.1"/>
    <property type="molecule type" value="Genomic_DNA"/>
</dbReference>
<evidence type="ECO:0000256" key="5">
    <source>
        <dbReference type="ARBA" id="ARBA00023002"/>
    </source>
</evidence>